<evidence type="ECO:0000313" key="1">
    <source>
        <dbReference type="EMBL" id="CUB01045.1"/>
    </source>
</evidence>
<dbReference type="RefSeq" id="WP_208975835.1">
    <property type="nucleotide sequence ID" value="NZ_CYHE01000026.1"/>
</dbReference>
<dbReference type="EMBL" id="CYHE01000026">
    <property type="protein sequence ID" value="CUB01045.1"/>
    <property type="molecule type" value="Genomic_DNA"/>
</dbReference>
<reference evidence="2" key="1">
    <citation type="submission" date="2015-08" db="EMBL/GenBank/DDBJ databases">
        <authorList>
            <person name="Varghese N."/>
        </authorList>
    </citation>
    <scope>NUCLEOTIDE SEQUENCE [LARGE SCALE GENOMIC DNA]</scope>
    <source>
        <strain evidence="2">DSM 23407</strain>
    </source>
</reference>
<proteinExistence type="predicted"/>
<dbReference type="Pfam" id="PF12915">
    <property type="entry name" value="DUF3833"/>
    <property type="match status" value="1"/>
</dbReference>
<accession>A0A0K6ID48</accession>
<organism evidence="1 2">
    <name type="scientific">Pannonibacter indicus</name>
    <dbReference type="NCBI Taxonomy" id="466044"/>
    <lineage>
        <taxon>Bacteria</taxon>
        <taxon>Pseudomonadati</taxon>
        <taxon>Pseudomonadota</taxon>
        <taxon>Alphaproteobacteria</taxon>
        <taxon>Hyphomicrobiales</taxon>
        <taxon>Stappiaceae</taxon>
        <taxon>Pannonibacter</taxon>
    </lineage>
</organism>
<dbReference type="Proteomes" id="UP000183900">
    <property type="component" value="Unassembled WGS sequence"/>
</dbReference>
<dbReference type="InterPro" id="IPR024409">
    <property type="entry name" value="DUF3833"/>
</dbReference>
<evidence type="ECO:0008006" key="3">
    <source>
        <dbReference type="Google" id="ProtNLM"/>
    </source>
</evidence>
<protein>
    <recommendedName>
        <fullName evidence="3">DUF3833 domain-containing protein</fullName>
    </recommendedName>
</protein>
<gene>
    <name evidence="1" type="ORF">Ga0061067_12619</name>
</gene>
<name>A0A0K6ID48_9HYPH</name>
<keyword evidence="2" id="KW-1185">Reference proteome</keyword>
<dbReference type="AlphaFoldDB" id="A0A0K6ID48"/>
<evidence type="ECO:0000313" key="2">
    <source>
        <dbReference type="Proteomes" id="UP000183900"/>
    </source>
</evidence>
<sequence>MKFMIDLFSARNLKSFSLAIFAVIISAISWTNLARSSQRLVLEDYFRGTTTARGVFESKIAGVRREFTVKLTGTWDPRTFTLRLREDFVYDDGEKDTKIWFFQKVADDRYIGQRSDVLTPVNIGYQGDSIVFTYPVEVPLKDGSVALRFYDTLTQTGPRTVRNTATVMKYGITVGTVDLTFTK</sequence>